<proteinExistence type="predicted"/>
<evidence type="ECO:0000259" key="2">
    <source>
        <dbReference type="PROSITE" id="PS51352"/>
    </source>
</evidence>
<dbReference type="InterPro" id="IPR051470">
    <property type="entry name" value="Thiol:disulfide_interchange"/>
</dbReference>
<keyword evidence="3" id="KW-0413">Isomerase</keyword>
<dbReference type="InterPro" id="IPR036249">
    <property type="entry name" value="Thioredoxin-like_sf"/>
</dbReference>
<dbReference type="PROSITE" id="PS51352">
    <property type="entry name" value="THIOREDOXIN_2"/>
    <property type="match status" value="1"/>
</dbReference>
<dbReference type="PANTHER" id="PTHR35272:SF3">
    <property type="entry name" value="THIOL:DISULFIDE INTERCHANGE PROTEIN DSBC"/>
    <property type="match status" value="1"/>
</dbReference>
<dbReference type="CDD" id="cd03023">
    <property type="entry name" value="DsbA_Com1_like"/>
    <property type="match status" value="1"/>
</dbReference>
<feature type="chain" id="PRO_5011739529" evidence="1">
    <location>
        <begin position="24"/>
        <end position="251"/>
    </location>
</feature>
<evidence type="ECO:0000313" key="3">
    <source>
        <dbReference type="EMBL" id="SFN35901.1"/>
    </source>
</evidence>
<organism evidence="3 4">
    <name type="scientific">Roseovarius lutimaris</name>
    <dbReference type="NCBI Taxonomy" id="1005928"/>
    <lineage>
        <taxon>Bacteria</taxon>
        <taxon>Pseudomonadati</taxon>
        <taxon>Pseudomonadota</taxon>
        <taxon>Alphaproteobacteria</taxon>
        <taxon>Rhodobacterales</taxon>
        <taxon>Roseobacteraceae</taxon>
        <taxon>Roseovarius</taxon>
    </lineage>
</organism>
<dbReference type="AlphaFoldDB" id="A0A1I4YCV0"/>
<evidence type="ECO:0000256" key="1">
    <source>
        <dbReference type="SAM" id="SignalP"/>
    </source>
</evidence>
<dbReference type="InterPro" id="IPR041205">
    <property type="entry name" value="ScsC_N"/>
</dbReference>
<reference evidence="4" key="1">
    <citation type="submission" date="2016-10" db="EMBL/GenBank/DDBJ databases">
        <authorList>
            <person name="Varghese N."/>
            <person name="Submissions S."/>
        </authorList>
    </citation>
    <scope>NUCLEOTIDE SEQUENCE [LARGE SCALE GENOMIC DNA]</scope>
    <source>
        <strain evidence="4">DSM 28463</strain>
    </source>
</reference>
<accession>A0A1I4YCV0</accession>
<name>A0A1I4YCV0_9RHOB</name>
<gene>
    <name evidence="3" type="ORF">SAMN04487859_101119</name>
</gene>
<dbReference type="EMBL" id="FOVP01000001">
    <property type="protein sequence ID" value="SFN35901.1"/>
    <property type="molecule type" value="Genomic_DNA"/>
</dbReference>
<keyword evidence="1" id="KW-0732">Signal</keyword>
<dbReference type="Pfam" id="PF18312">
    <property type="entry name" value="ScsC_N"/>
    <property type="match status" value="1"/>
</dbReference>
<feature type="domain" description="Thioredoxin" evidence="2">
    <location>
        <begin position="15"/>
        <end position="250"/>
    </location>
</feature>
<feature type="signal peptide" evidence="1">
    <location>
        <begin position="1"/>
        <end position="23"/>
    </location>
</feature>
<dbReference type="Pfam" id="PF01323">
    <property type="entry name" value="DSBA"/>
    <property type="match status" value="1"/>
</dbReference>
<dbReference type="GO" id="GO:0016491">
    <property type="term" value="F:oxidoreductase activity"/>
    <property type="evidence" value="ECO:0007669"/>
    <property type="project" value="InterPro"/>
</dbReference>
<evidence type="ECO:0000313" key="4">
    <source>
        <dbReference type="Proteomes" id="UP000198599"/>
    </source>
</evidence>
<dbReference type="GO" id="GO:0016853">
    <property type="term" value="F:isomerase activity"/>
    <property type="evidence" value="ECO:0007669"/>
    <property type="project" value="UniProtKB-KW"/>
</dbReference>
<dbReference type="InterPro" id="IPR013766">
    <property type="entry name" value="Thioredoxin_domain"/>
</dbReference>
<dbReference type="STRING" id="1005928.SAMN04487859_101119"/>
<keyword evidence="4" id="KW-1185">Reference proteome</keyword>
<dbReference type="PANTHER" id="PTHR35272">
    <property type="entry name" value="THIOL:DISULFIDE INTERCHANGE PROTEIN DSBC-RELATED"/>
    <property type="match status" value="1"/>
</dbReference>
<dbReference type="InterPro" id="IPR001853">
    <property type="entry name" value="DSBA-like_thioredoxin_dom"/>
</dbReference>
<dbReference type="SUPFAM" id="SSF52833">
    <property type="entry name" value="Thioredoxin-like"/>
    <property type="match status" value="1"/>
</dbReference>
<dbReference type="Proteomes" id="UP000198599">
    <property type="component" value="Unassembled WGS sequence"/>
</dbReference>
<protein>
    <submittedName>
        <fullName evidence="3">Protein-disulfide isomerase</fullName>
    </submittedName>
</protein>
<dbReference type="Gene3D" id="3.40.30.10">
    <property type="entry name" value="Glutaredoxin"/>
    <property type="match status" value="1"/>
</dbReference>
<sequence>MPMIRPLLSAAGLCLSLTLPAQALDLETLSEGERALLRDEIRAYILDNPEIIMEAVAVLEQRQSQEQAQADVDLVKVNAKALFNDPASWVGGNPEGDITLVEFMDYRCSYCRRAFDEVAGLLENDGNIRFVVKEFPILGEDSVLASRFAIATLQVAGDEAYKSVHDALMTYSGAMNETGFSRLADTLGLDANKIISEMNSPAVDKVIADNHALGRRLAISGTPSFVMGDQMLRGYLPQDAMQQIADEIRAN</sequence>